<dbReference type="SUPFAM" id="SSF48065">
    <property type="entry name" value="DBL homology domain (DH-domain)"/>
    <property type="match status" value="1"/>
</dbReference>
<dbReference type="AlphaFoldDB" id="A0A183J6W3"/>
<dbReference type="SUPFAM" id="SSF50729">
    <property type="entry name" value="PH domain-like"/>
    <property type="match status" value="1"/>
</dbReference>
<dbReference type="Gene3D" id="2.30.29.30">
    <property type="entry name" value="Pleckstrin-homology domain (PH domain)/Phosphotyrosine-binding domain (PTB)"/>
    <property type="match status" value="1"/>
</dbReference>
<protein>
    <submittedName>
        <fullName evidence="5">DH domain-containing protein</fullName>
    </submittedName>
</protein>
<dbReference type="InterPro" id="IPR000219">
    <property type="entry name" value="DH_dom"/>
</dbReference>
<dbReference type="InterPro" id="IPR001849">
    <property type="entry name" value="PH_domain"/>
</dbReference>
<dbReference type="PANTHER" id="PTHR13217">
    <property type="entry name" value="PLECKSTRIN HOMOLOGY DOMAIN-CONTAINING FAMILY G MEMBER 7"/>
    <property type="match status" value="1"/>
</dbReference>
<reference evidence="3 4" key="2">
    <citation type="submission" date="2018-11" db="EMBL/GenBank/DDBJ databases">
        <authorList>
            <consortium name="Pathogen Informatics"/>
        </authorList>
    </citation>
    <scope>NUCLEOTIDE SEQUENCE [LARGE SCALE GENOMIC DNA]</scope>
</reference>
<dbReference type="InterPro" id="IPR035899">
    <property type="entry name" value="DBL_dom_sf"/>
</dbReference>
<sequence length="340" mass="39933">MLVNAPYAIINRVFQFFTNASMIAAYQAYCINYKAIMEYLENSRKSDDRFNVYEKVCTSDSRCNRLQLEDLLISPLQRITRLPIYMKEILKFTETEKEKELLTEIMEKVEETLQTIDESIQWLFNFERLQELQKQLIWPPVTELDPKCYIPETLKLTVSRQFCETLIAHPRRRLIHEGLLSYIGLDSVSADLTAVIFTKNILENQKSTEVYLFLFNDMLLVTRIKKSNMLTKVNKPSQDLRITNMYKFIVCRQPIPLDSCVFCDIGPVQINGDNNLKNSFAILHLTRFYQLIALYTLQAPTKESKETWIQKFQESVDNYELIQLRDILHCTHLLHSQDAS</sequence>
<dbReference type="Gene3D" id="1.20.900.10">
    <property type="entry name" value="Dbl homology (DH) domain"/>
    <property type="match status" value="1"/>
</dbReference>
<keyword evidence="4" id="KW-1185">Reference proteome</keyword>
<evidence type="ECO:0000313" key="4">
    <source>
        <dbReference type="Proteomes" id="UP000270296"/>
    </source>
</evidence>
<accession>A0A183J6W3</accession>
<name>A0A183J6W3_9BILA</name>
<evidence type="ECO:0000313" key="5">
    <source>
        <dbReference type="WBParaSite" id="SBAD_0001199801-mRNA-1"/>
    </source>
</evidence>
<organism evidence="5">
    <name type="scientific">Soboliphyme baturini</name>
    <dbReference type="NCBI Taxonomy" id="241478"/>
    <lineage>
        <taxon>Eukaryota</taxon>
        <taxon>Metazoa</taxon>
        <taxon>Ecdysozoa</taxon>
        <taxon>Nematoda</taxon>
        <taxon>Enoplea</taxon>
        <taxon>Dorylaimia</taxon>
        <taxon>Dioctophymatida</taxon>
        <taxon>Dioctophymatoidea</taxon>
        <taxon>Soboliphymatidae</taxon>
        <taxon>Soboliphyme</taxon>
    </lineage>
</organism>
<dbReference type="PROSITE" id="PS50010">
    <property type="entry name" value="DH_2"/>
    <property type="match status" value="1"/>
</dbReference>
<gene>
    <name evidence="3" type="ORF">SBAD_LOCUS11611</name>
</gene>
<evidence type="ECO:0000313" key="3">
    <source>
        <dbReference type="EMBL" id="VDP41476.1"/>
    </source>
</evidence>
<reference evidence="5" key="1">
    <citation type="submission" date="2016-06" db="UniProtKB">
        <authorList>
            <consortium name="WormBaseParasite"/>
        </authorList>
    </citation>
    <scope>IDENTIFICATION</scope>
</reference>
<dbReference type="WBParaSite" id="SBAD_0001199801-mRNA-1">
    <property type="protein sequence ID" value="SBAD_0001199801-mRNA-1"/>
    <property type="gene ID" value="SBAD_0001199801"/>
</dbReference>
<feature type="domain" description="PH" evidence="1">
    <location>
        <begin position="173"/>
        <end position="317"/>
    </location>
</feature>
<dbReference type="SMART" id="SM00325">
    <property type="entry name" value="RhoGEF"/>
    <property type="match status" value="1"/>
</dbReference>
<dbReference type="PROSITE" id="PS50003">
    <property type="entry name" value="PH_DOMAIN"/>
    <property type="match status" value="1"/>
</dbReference>
<dbReference type="Proteomes" id="UP000270296">
    <property type="component" value="Unassembled WGS sequence"/>
</dbReference>
<feature type="domain" description="DH" evidence="2">
    <location>
        <begin position="1"/>
        <end position="119"/>
    </location>
</feature>
<dbReference type="OrthoDB" id="5585231at2759"/>
<dbReference type="GO" id="GO:0007266">
    <property type="term" value="P:Rho protein signal transduction"/>
    <property type="evidence" value="ECO:0007669"/>
    <property type="project" value="TreeGrafter"/>
</dbReference>
<dbReference type="InterPro" id="IPR011993">
    <property type="entry name" value="PH-like_dom_sf"/>
</dbReference>
<dbReference type="EMBL" id="UZAM01016025">
    <property type="protein sequence ID" value="VDP41476.1"/>
    <property type="molecule type" value="Genomic_DNA"/>
</dbReference>
<dbReference type="Pfam" id="PF16652">
    <property type="entry name" value="PH_13"/>
    <property type="match status" value="1"/>
</dbReference>
<evidence type="ECO:0000259" key="1">
    <source>
        <dbReference type="PROSITE" id="PS50003"/>
    </source>
</evidence>
<dbReference type="SMART" id="SM00233">
    <property type="entry name" value="PH"/>
    <property type="match status" value="1"/>
</dbReference>
<dbReference type="GO" id="GO:0005085">
    <property type="term" value="F:guanyl-nucleotide exchange factor activity"/>
    <property type="evidence" value="ECO:0007669"/>
    <property type="project" value="InterPro"/>
</dbReference>
<dbReference type="Pfam" id="PF00621">
    <property type="entry name" value="RhoGEF"/>
    <property type="match status" value="1"/>
</dbReference>
<proteinExistence type="predicted"/>
<evidence type="ECO:0000259" key="2">
    <source>
        <dbReference type="PROSITE" id="PS50010"/>
    </source>
</evidence>
<dbReference type="InterPro" id="IPR040181">
    <property type="entry name" value="PKHG5/7"/>
</dbReference>
<dbReference type="PANTHER" id="PTHR13217:SF6">
    <property type="entry name" value="PLECKSTRIN HOMOLOGY DOMAIN-CONTAINING FAMILY G MEMBER 7"/>
    <property type="match status" value="1"/>
</dbReference>